<keyword evidence="3" id="KW-1185">Reference proteome</keyword>
<dbReference type="KEGG" id="agv:OJF2_00950"/>
<dbReference type="EMBL" id="CP042997">
    <property type="protein sequence ID" value="QEH31630.1"/>
    <property type="molecule type" value="Genomic_DNA"/>
</dbReference>
<dbReference type="AlphaFoldDB" id="A0A5B9VV57"/>
<protein>
    <submittedName>
        <fullName evidence="2">Uncharacterized protein</fullName>
    </submittedName>
</protein>
<evidence type="ECO:0000313" key="2">
    <source>
        <dbReference type="EMBL" id="QEH31630.1"/>
    </source>
</evidence>
<gene>
    <name evidence="2" type="ORF">OJF2_00950</name>
</gene>
<feature type="region of interest" description="Disordered" evidence="1">
    <location>
        <begin position="164"/>
        <end position="184"/>
    </location>
</feature>
<accession>A0A5B9VV57</accession>
<sequence length="184" mass="20416">MAKMSPLRLLLIVTGSTLRAEEMDRPLGYYLKRRLEEAMASGVTPAAAAAGPRPGGGRVLDLSDYQVRVVADFRWIHDEFLQGLPTISLGGPGVNALSHRWLEEVPISLAYNERYFIQMDPDLTEPRASIWGMDNPATQIAVSVFLDRFLERFLERCASVPATSFDADDEGEGDADIELDEDDE</sequence>
<evidence type="ECO:0000256" key="1">
    <source>
        <dbReference type="SAM" id="MobiDB-lite"/>
    </source>
</evidence>
<dbReference type="Proteomes" id="UP000324233">
    <property type="component" value="Chromosome"/>
</dbReference>
<organism evidence="2 3">
    <name type="scientific">Aquisphaera giovannonii</name>
    <dbReference type="NCBI Taxonomy" id="406548"/>
    <lineage>
        <taxon>Bacteria</taxon>
        <taxon>Pseudomonadati</taxon>
        <taxon>Planctomycetota</taxon>
        <taxon>Planctomycetia</taxon>
        <taxon>Isosphaerales</taxon>
        <taxon>Isosphaeraceae</taxon>
        <taxon>Aquisphaera</taxon>
    </lineage>
</organism>
<dbReference type="RefSeq" id="WP_210420347.1">
    <property type="nucleotide sequence ID" value="NZ_CP042997.1"/>
</dbReference>
<proteinExistence type="predicted"/>
<feature type="compositionally biased region" description="Acidic residues" evidence="1">
    <location>
        <begin position="166"/>
        <end position="184"/>
    </location>
</feature>
<name>A0A5B9VV57_9BACT</name>
<evidence type="ECO:0000313" key="3">
    <source>
        <dbReference type="Proteomes" id="UP000324233"/>
    </source>
</evidence>
<reference evidence="2 3" key="1">
    <citation type="submission" date="2019-08" db="EMBL/GenBank/DDBJ databases">
        <title>Deep-cultivation of Planctomycetes and their phenomic and genomic characterization uncovers novel biology.</title>
        <authorList>
            <person name="Wiegand S."/>
            <person name="Jogler M."/>
            <person name="Boedeker C."/>
            <person name="Pinto D."/>
            <person name="Vollmers J."/>
            <person name="Rivas-Marin E."/>
            <person name="Kohn T."/>
            <person name="Peeters S.H."/>
            <person name="Heuer A."/>
            <person name="Rast P."/>
            <person name="Oberbeckmann S."/>
            <person name="Bunk B."/>
            <person name="Jeske O."/>
            <person name="Meyerdierks A."/>
            <person name="Storesund J.E."/>
            <person name="Kallscheuer N."/>
            <person name="Luecker S."/>
            <person name="Lage O.M."/>
            <person name="Pohl T."/>
            <person name="Merkel B.J."/>
            <person name="Hornburger P."/>
            <person name="Mueller R.-W."/>
            <person name="Bruemmer F."/>
            <person name="Labrenz M."/>
            <person name="Spormann A.M."/>
            <person name="Op den Camp H."/>
            <person name="Overmann J."/>
            <person name="Amann R."/>
            <person name="Jetten M.S.M."/>
            <person name="Mascher T."/>
            <person name="Medema M.H."/>
            <person name="Devos D.P."/>
            <person name="Kaster A.-K."/>
            <person name="Ovreas L."/>
            <person name="Rohde M."/>
            <person name="Galperin M.Y."/>
            <person name="Jogler C."/>
        </authorList>
    </citation>
    <scope>NUCLEOTIDE SEQUENCE [LARGE SCALE GENOMIC DNA]</scope>
    <source>
        <strain evidence="2 3">OJF2</strain>
    </source>
</reference>